<dbReference type="Pfam" id="PF13191">
    <property type="entry name" value="AAA_16"/>
    <property type="match status" value="1"/>
</dbReference>
<feature type="domain" description="HTH luxR-type" evidence="4">
    <location>
        <begin position="800"/>
        <end position="857"/>
    </location>
</feature>
<dbReference type="GO" id="GO:0006355">
    <property type="term" value="P:regulation of DNA-templated transcription"/>
    <property type="evidence" value="ECO:0007669"/>
    <property type="project" value="InterPro"/>
</dbReference>
<evidence type="ECO:0000259" key="3">
    <source>
        <dbReference type="SMART" id="SM00382"/>
    </source>
</evidence>
<dbReference type="InterPro" id="IPR016032">
    <property type="entry name" value="Sig_transdc_resp-reg_C-effctor"/>
</dbReference>
<evidence type="ECO:0000256" key="2">
    <source>
        <dbReference type="ARBA" id="ARBA00022840"/>
    </source>
</evidence>
<dbReference type="EMBL" id="CP035810">
    <property type="protein sequence ID" value="QIN28076.1"/>
    <property type="molecule type" value="Genomic_DNA"/>
</dbReference>
<dbReference type="PANTHER" id="PTHR16305">
    <property type="entry name" value="TESTICULAR SOLUBLE ADENYLYL CYCLASE"/>
    <property type="match status" value="1"/>
</dbReference>
<accession>A0A6G8KTU3</accession>
<dbReference type="AlphaFoldDB" id="A0A6G8KTU3"/>
<dbReference type="InterPro" id="IPR000792">
    <property type="entry name" value="Tscrpt_reg_LuxR_C"/>
</dbReference>
<sequence>MALSADSVPPLSGTGAALAGREEEIERVLRSLSEPGLLGSLVVGPPGIGKSALISAVLQRLGPDITAVRLACSELQAERPYGVLRPLLTDADVDVPLNPVTIHAVAGRAIRALAGQSRLIIVVENADFLDDHTASFLNQFARTHQAHLLVALAVVSPFNDILASLWTAGLVTRVDLGGLDDDAAARLLNHMLGVPVSPHAVGMLTALSAGNPRMLKLLASDQKQSGNLVVHDGVAILREAPEATGLKPADLDSRLDQLDPASRDIVDFVALAGAIAYSALRVLGQEEQITELLERGLLRIIPGPGTLVALDQDSTSAVVAATVPPARSRSLWQRFTSVVSLHELPAQSLVPCAHWALSVGEKPAPDVAAVASRRARTVGDSRLLALLDKLYGSTVPRIRADRLMTCMAFDWHIEAQSLARELRGCGDRQAADVALAQQLLLASMGGPLPADLDQLRRSENSPVVDIALADYDLRARRFAAAAERAHAVYAETGNTLTERARAVALRSEPLVISGEIAAGLNCVSRARSMLEQMGEEPVCIRSEILSRLFRSTYLAGDFRAARELAEVVRTIPKSTGAAKVTTGLAQVRSGQIDKALQELTPTVVELRMDDPYGHCGLAEAAQLFAQRMAGIGTEESASDAGCVTPASEWTVEAEAALFASMALGLRDAATAAEQLLHAGEELEEAGARTLAAQRYVQATRLGCRSAAQHLLTVLDSELGQLAQLCRALGKGIVEDSHTELLTASEHALALGDVVLCKWAADQAIDRAVAARSRATARRARSLSGRAYRMLRLPAGGATGPMKLSDFETALAAAAADGASSAELGARFHLSPRTVEWHLSKIYRRLRVSNRAELRQVRDEIA</sequence>
<dbReference type="GO" id="GO:0005524">
    <property type="term" value="F:ATP binding"/>
    <property type="evidence" value="ECO:0007669"/>
    <property type="project" value="UniProtKB-KW"/>
</dbReference>
<dbReference type="GO" id="GO:0003677">
    <property type="term" value="F:DNA binding"/>
    <property type="evidence" value="ECO:0007669"/>
    <property type="project" value="InterPro"/>
</dbReference>
<dbReference type="Gene3D" id="3.40.50.300">
    <property type="entry name" value="P-loop containing nucleotide triphosphate hydrolases"/>
    <property type="match status" value="1"/>
</dbReference>
<name>A0A6G8KTU3_9MICO</name>
<dbReference type="InterPro" id="IPR041664">
    <property type="entry name" value="AAA_16"/>
</dbReference>
<dbReference type="SUPFAM" id="SSF52540">
    <property type="entry name" value="P-loop containing nucleoside triphosphate hydrolases"/>
    <property type="match status" value="1"/>
</dbReference>
<dbReference type="Gene3D" id="1.10.10.10">
    <property type="entry name" value="Winged helix-like DNA-binding domain superfamily/Winged helix DNA-binding domain"/>
    <property type="match status" value="1"/>
</dbReference>
<reference evidence="5 6" key="1">
    <citation type="submission" date="2019-02" db="EMBL/GenBank/DDBJ databases">
        <title>Complete Genome Sequence and Methylome Analysis of Brevibacterium luteolum NEB1784.</title>
        <authorList>
            <person name="Fomenkov A."/>
            <person name="Roberts R.J."/>
        </authorList>
    </citation>
    <scope>NUCLEOTIDE SEQUENCE [LARGE SCALE GENOMIC DNA]</scope>
    <source>
        <strain evidence="5 6">NEB1784</strain>
    </source>
</reference>
<dbReference type="GO" id="GO:0004016">
    <property type="term" value="F:adenylate cyclase activity"/>
    <property type="evidence" value="ECO:0007669"/>
    <property type="project" value="TreeGrafter"/>
</dbReference>
<dbReference type="KEGG" id="blut:EW640_01325"/>
<dbReference type="Pfam" id="PF00196">
    <property type="entry name" value="GerE"/>
    <property type="match status" value="1"/>
</dbReference>
<dbReference type="InterPro" id="IPR003593">
    <property type="entry name" value="AAA+_ATPase"/>
</dbReference>
<dbReference type="Proteomes" id="UP000501518">
    <property type="component" value="Chromosome"/>
</dbReference>
<dbReference type="SMART" id="SM00421">
    <property type="entry name" value="HTH_LUXR"/>
    <property type="match status" value="1"/>
</dbReference>
<proteinExistence type="predicted"/>
<keyword evidence="1" id="KW-0547">Nucleotide-binding</keyword>
<evidence type="ECO:0000313" key="6">
    <source>
        <dbReference type="Proteomes" id="UP000501518"/>
    </source>
</evidence>
<evidence type="ECO:0000259" key="4">
    <source>
        <dbReference type="SMART" id="SM00421"/>
    </source>
</evidence>
<evidence type="ECO:0000313" key="5">
    <source>
        <dbReference type="EMBL" id="QIN28076.1"/>
    </source>
</evidence>
<dbReference type="SMART" id="SM00382">
    <property type="entry name" value="AAA"/>
    <property type="match status" value="1"/>
</dbReference>
<dbReference type="InterPro" id="IPR036388">
    <property type="entry name" value="WH-like_DNA-bd_sf"/>
</dbReference>
<feature type="domain" description="AAA+ ATPase" evidence="3">
    <location>
        <begin position="36"/>
        <end position="198"/>
    </location>
</feature>
<keyword evidence="2" id="KW-0067">ATP-binding</keyword>
<organism evidence="5 6">
    <name type="scientific">Brevibacterium luteolum</name>
    <dbReference type="NCBI Taxonomy" id="199591"/>
    <lineage>
        <taxon>Bacteria</taxon>
        <taxon>Bacillati</taxon>
        <taxon>Actinomycetota</taxon>
        <taxon>Actinomycetes</taxon>
        <taxon>Micrococcales</taxon>
        <taxon>Brevibacteriaceae</taxon>
        <taxon>Brevibacterium</taxon>
    </lineage>
</organism>
<evidence type="ECO:0000256" key="1">
    <source>
        <dbReference type="ARBA" id="ARBA00022741"/>
    </source>
</evidence>
<protein>
    <submittedName>
        <fullName evidence="5">AAA family ATPase</fullName>
    </submittedName>
</protein>
<gene>
    <name evidence="5" type="ORF">EW640_01325</name>
</gene>
<dbReference type="GO" id="GO:0005737">
    <property type="term" value="C:cytoplasm"/>
    <property type="evidence" value="ECO:0007669"/>
    <property type="project" value="TreeGrafter"/>
</dbReference>
<dbReference type="InterPro" id="IPR027417">
    <property type="entry name" value="P-loop_NTPase"/>
</dbReference>
<dbReference type="SUPFAM" id="SSF46894">
    <property type="entry name" value="C-terminal effector domain of the bipartite response regulators"/>
    <property type="match status" value="1"/>
</dbReference>
<dbReference type="PANTHER" id="PTHR16305:SF28">
    <property type="entry name" value="GUANYLATE CYCLASE DOMAIN-CONTAINING PROTEIN"/>
    <property type="match status" value="1"/>
</dbReference>